<dbReference type="GO" id="GO:0008802">
    <property type="term" value="F:betaine-aldehyde dehydrogenase (NAD+) activity"/>
    <property type="evidence" value="ECO:0007669"/>
    <property type="project" value="UniProtKB-EC"/>
</dbReference>
<proteinExistence type="inferred from homology"/>
<comment type="similarity">
    <text evidence="1 5">Belongs to the aldehyde dehydrogenase family.</text>
</comment>
<dbReference type="EMBL" id="UGQY01000004">
    <property type="protein sequence ID" value="SUA04664.1"/>
    <property type="molecule type" value="Genomic_DNA"/>
</dbReference>
<dbReference type="InterPro" id="IPR015590">
    <property type="entry name" value="Aldehyde_DH_dom"/>
</dbReference>
<feature type="active site" evidence="4">
    <location>
        <position position="257"/>
    </location>
</feature>
<dbReference type="GO" id="GO:0018479">
    <property type="term" value="F:benzaldehyde dehydrogenase (NAD+) activity"/>
    <property type="evidence" value="ECO:0007669"/>
    <property type="project" value="UniProtKB-EC"/>
</dbReference>
<evidence type="ECO:0000256" key="2">
    <source>
        <dbReference type="ARBA" id="ARBA00023002"/>
    </source>
</evidence>
<dbReference type="Gene3D" id="3.40.605.10">
    <property type="entry name" value="Aldehyde Dehydrogenase, Chain A, domain 1"/>
    <property type="match status" value="1"/>
</dbReference>
<keyword evidence="3" id="KW-0520">NAD</keyword>
<name>A0A378V2N9_MYCFO</name>
<dbReference type="InterPro" id="IPR016163">
    <property type="entry name" value="Ald_DH_C"/>
</dbReference>
<evidence type="ECO:0000256" key="5">
    <source>
        <dbReference type="RuleBase" id="RU003345"/>
    </source>
</evidence>
<dbReference type="InterPro" id="IPR016161">
    <property type="entry name" value="Ald_DH/histidinol_DH"/>
</dbReference>
<accession>A0A378V2N9</accession>
<keyword evidence="2 5" id="KW-0560">Oxidoreductase</keyword>
<dbReference type="PROSITE" id="PS00687">
    <property type="entry name" value="ALDEHYDE_DEHYDR_GLU"/>
    <property type="match status" value="1"/>
</dbReference>
<evidence type="ECO:0000256" key="4">
    <source>
        <dbReference type="PROSITE-ProRule" id="PRU10007"/>
    </source>
</evidence>
<dbReference type="FunFam" id="3.40.309.10:FF:000010">
    <property type="entry name" value="Gamma-aminobutyraldehyde dehydrogenase"/>
    <property type="match status" value="1"/>
</dbReference>
<dbReference type="AlphaFoldDB" id="A0A378V2N9"/>
<organism evidence="7 8">
    <name type="scientific">Mycolicibacterium fortuitum</name>
    <name type="common">Mycobacterium fortuitum</name>
    <dbReference type="NCBI Taxonomy" id="1766"/>
    <lineage>
        <taxon>Bacteria</taxon>
        <taxon>Bacillati</taxon>
        <taxon>Actinomycetota</taxon>
        <taxon>Actinomycetes</taxon>
        <taxon>Mycobacteriales</taxon>
        <taxon>Mycobacteriaceae</taxon>
        <taxon>Mycolicibacterium</taxon>
    </lineage>
</organism>
<evidence type="ECO:0000313" key="7">
    <source>
        <dbReference type="EMBL" id="SUA04664.1"/>
    </source>
</evidence>
<dbReference type="Pfam" id="PF00171">
    <property type="entry name" value="Aldedh"/>
    <property type="match status" value="1"/>
</dbReference>
<dbReference type="InterPro" id="IPR016162">
    <property type="entry name" value="Ald_DH_N"/>
</dbReference>
<sequence>MTTLTAPNPYHRFDVMPIGPRWRAGASGRTLTDTNPWDGSTVTEIPLAGLNDVNEAFATAQAAQADWAATLPEQRAGVLRAAAAILDTRREEILNWLVTETGTPRGKCEVELGVTKAVFLEAAAMPHHVSGQILPSDIPGKENRVYRQPAGVVALISPWDFPLYLTSRSLAPALAVGNAVVLKPASDTPVTGGLLLAKIFEEAGLPPGVLSVIVGSGAEIGDAMVEHPIPSIVSFTGSTGVGIGITQKAGIKRLLMELGGNAPLVVLEDADLDYAVKAATFGSFYNSGQICMIANRIIVDRSIHDQFVDAFVARVASLKFGDPADPATAIGPVINHNQLASVQAKIASAQQAGAKLILGGNPIGPTGLTLPPQVLLGTNEVATAKEEVFGPAITIIAADGEDEALKIANDTEYGLSSAVFTRDINRGVEFALKVKAGMTHVNDSPVNEEDNTAYGGVKQSGLGRFGGTWSIDEFTTHHWVSVQHTPRDFPF</sequence>
<evidence type="ECO:0000313" key="8">
    <source>
        <dbReference type="Proteomes" id="UP000255389"/>
    </source>
</evidence>
<evidence type="ECO:0000256" key="1">
    <source>
        <dbReference type="ARBA" id="ARBA00009986"/>
    </source>
</evidence>
<dbReference type="PANTHER" id="PTHR42986:SF1">
    <property type="entry name" value="BENZALDEHYDE DEHYDROGENASE YFMT"/>
    <property type="match status" value="1"/>
</dbReference>
<dbReference type="Gene3D" id="3.40.309.10">
    <property type="entry name" value="Aldehyde Dehydrogenase, Chain A, domain 2"/>
    <property type="match status" value="1"/>
</dbReference>
<dbReference type="RefSeq" id="WP_151247051.1">
    <property type="nucleotide sequence ID" value="NZ_JAEQRQ010000002.1"/>
</dbReference>
<evidence type="ECO:0000259" key="6">
    <source>
        <dbReference type="Pfam" id="PF00171"/>
    </source>
</evidence>
<dbReference type="InterPro" id="IPR029510">
    <property type="entry name" value="Ald_DH_CS_GLU"/>
</dbReference>
<dbReference type="PANTHER" id="PTHR42986">
    <property type="entry name" value="BENZALDEHYDE DEHYDROGENASE YFMT"/>
    <property type="match status" value="1"/>
</dbReference>
<dbReference type="Proteomes" id="UP000255389">
    <property type="component" value="Unassembled WGS sequence"/>
</dbReference>
<reference evidence="7 8" key="1">
    <citation type="submission" date="2018-06" db="EMBL/GenBank/DDBJ databases">
        <authorList>
            <consortium name="Pathogen Informatics"/>
            <person name="Doyle S."/>
        </authorList>
    </citation>
    <scope>NUCLEOTIDE SEQUENCE [LARGE SCALE GENOMIC DNA]</scope>
    <source>
        <strain evidence="7 8">NCTC1542</strain>
    </source>
</reference>
<dbReference type="SUPFAM" id="SSF53720">
    <property type="entry name" value="ALDH-like"/>
    <property type="match status" value="1"/>
</dbReference>
<protein>
    <submittedName>
        <fullName evidence="7">Aldehyde dehydrogenase</fullName>
        <ecNumber evidence="7">1.2.1.28</ecNumber>
        <ecNumber evidence="7">1.2.1.8</ecNumber>
    </submittedName>
</protein>
<dbReference type="EC" id="1.2.1.28" evidence="7"/>
<dbReference type="EC" id="1.2.1.8" evidence="7"/>
<evidence type="ECO:0000256" key="3">
    <source>
        <dbReference type="ARBA" id="ARBA00023027"/>
    </source>
</evidence>
<feature type="domain" description="Aldehyde dehydrogenase" evidence="6">
    <location>
        <begin position="22"/>
        <end position="480"/>
    </location>
</feature>
<gene>
    <name evidence="7" type="primary">xylC</name>
    <name evidence="7" type="ORF">NCTC1542_06171</name>
</gene>